<dbReference type="InterPro" id="IPR011990">
    <property type="entry name" value="TPR-like_helical_dom_sf"/>
</dbReference>
<evidence type="ECO:0000313" key="2">
    <source>
        <dbReference type="EMBL" id="EFO81250.1"/>
    </source>
</evidence>
<dbReference type="InterPro" id="IPR024983">
    <property type="entry name" value="CHAT_dom"/>
</dbReference>
<reference evidence="2 3" key="1">
    <citation type="journal article" date="2011" name="J. Bacteriol.">
        <title>Draft genome sequence of the anoxygenic filamentous phototrophic bacterium Oscillochloris trichoides subsp. DG-6.</title>
        <authorList>
            <person name="Kuznetsov B.B."/>
            <person name="Ivanovsky R.N."/>
            <person name="Keppen O.I."/>
            <person name="Sukhacheva M.V."/>
            <person name="Bumazhkin B.K."/>
            <person name="Patutina E.O."/>
            <person name="Beletsky A.V."/>
            <person name="Mardanov A.V."/>
            <person name="Baslerov R.V."/>
            <person name="Panteleeva A.N."/>
            <person name="Kolganova T.V."/>
            <person name="Ravin N.V."/>
            <person name="Skryabin K.G."/>
        </authorList>
    </citation>
    <scope>NUCLEOTIDE SEQUENCE [LARGE SCALE GENOMIC DNA]</scope>
    <source>
        <strain evidence="2 3">DG-6</strain>
    </source>
</reference>
<evidence type="ECO:0000313" key="3">
    <source>
        <dbReference type="Proteomes" id="UP000054010"/>
    </source>
</evidence>
<dbReference type="AlphaFoldDB" id="E1IC60"/>
<accession>E1IC60</accession>
<organism evidence="2 3">
    <name type="scientific">Oscillochloris trichoides DG-6</name>
    <dbReference type="NCBI Taxonomy" id="765420"/>
    <lineage>
        <taxon>Bacteria</taxon>
        <taxon>Bacillati</taxon>
        <taxon>Chloroflexota</taxon>
        <taxon>Chloroflexia</taxon>
        <taxon>Chloroflexales</taxon>
        <taxon>Chloroflexineae</taxon>
        <taxon>Oscillochloridaceae</taxon>
        <taxon>Oscillochloris</taxon>
    </lineage>
</organism>
<feature type="domain" description="CHAT" evidence="1">
    <location>
        <begin position="668"/>
        <end position="917"/>
    </location>
</feature>
<gene>
    <name evidence="2" type="ORF">OSCT_0911</name>
</gene>
<dbReference type="OrthoDB" id="138165at2"/>
<sequence>MIDPSLHQLFALAHDPGQIRQWVAINQMSVRELLPQIRDAILKLLDGDDVALIERAVLCAWELAATTSHPEDAAMAHWCQGLALLNRNATSALKHLESAYTYFAAQNRRYEQGRLCIGRAGLLGQLGQLEHAEQVITEAAQCLADVPEAQNRLPVLLLNRSDIEGRLGRYADMQATASQAEALALQHNQIALQAKALINQAFAALFLGQFVSAEAALHKAQSAAQACHSAELTARVAVNLARLETYRGRLFSALRYLEHARTDFATAQIDLDQATVMIEEASLYERLHLPVEARRIALAAAEEFARAGLLQEHAEALLQAARIALILEQPTLARRELERAQQVASALTPILKGLLLGYAAHPQLQRSPDARTSAFAQATQACAALAAAGGAVEQLEVGLIAAQLAAALRQPTAVLQFQQIAESAATHGLSMIEQHALVGCADLLRPKAATAALQRAVDLALAAQQNMPIEELKASYLSGLAPLYTRLIVAYLKAKQPLAASQTVLVAKGQLWAELALSAGQAEDMAQVHDPTWVRAKAELDYWRHEAPQGAAHDALRRERIQQAEATLLNLARQQTRQRQALPLPNIKAIQHAMRAESMVIEYVIAAPRLFACLISPHTAPRWIDLGSLTPVVDRLGKLALQRAGLQRSTSPEQQQQSAAAQQPSTLRLLGELYDLLIAPLAPLPAQLTIVPDGLLFGLPWAALWNQPHGQYLAEEHELVILPSAVLLALPRIPPSNAAPLALGYAGHPPLVHVPTELAAIQHSFPDTQCVNPAGLGDLAWTTAPQILHLAMHGHINPQSPLLSQLIFADGALLLADVLNLHVYGTALVTLSACDTATTPERGGVALALAGAFLTAGAQAVVASLWPVDDTATALMMEHLYAGLSAGQPISQALAHAQAHLRTAGYSHPYYWASFQALVRG</sequence>
<dbReference type="HOGENOM" id="CLU_316609_0_0_0"/>
<dbReference type="PANTHER" id="PTHR10098:SF112">
    <property type="entry name" value="SLR0380 PROTEIN"/>
    <property type="match status" value="1"/>
</dbReference>
<dbReference type="STRING" id="765420.OSCT_0911"/>
<evidence type="ECO:0000259" key="1">
    <source>
        <dbReference type="Pfam" id="PF12770"/>
    </source>
</evidence>
<comment type="caution">
    <text evidence="2">The sequence shown here is derived from an EMBL/GenBank/DDBJ whole genome shotgun (WGS) entry which is preliminary data.</text>
</comment>
<protein>
    <submittedName>
        <fullName evidence="2">Tetratricopeptide TPR_4 containing protein</fullName>
    </submittedName>
</protein>
<keyword evidence="3" id="KW-1185">Reference proteome</keyword>
<dbReference type="eggNOG" id="COG4995">
    <property type="taxonomic scope" value="Bacteria"/>
</dbReference>
<dbReference type="Gene3D" id="1.25.40.10">
    <property type="entry name" value="Tetratricopeptide repeat domain"/>
    <property type="match status" value="1"/>
</dbReference>
<dbReference type="EMBL" id="ADVR01000019">
    <property type="protein sequence ID" value="EFO81250.1"/>
    <property type="molecule type" value="Genomic_DNA"/>
</dbReference>
<proteinExistence type="predicted"/>
<dbReference type="SUPFAM" id="SSF48452">
    <property type="entry name" value="TPR-like"/>
    <property type="match status" value="2"/>
</dbReference>
<name>E1IC60_9CHLR</name>
<dbReference type="PANTHER" id="PTHR10098">
    <property type="entry name" value="RAPSYN-RELATED"/>
    <property type="match status" value="1"/>
</dbReference>
<dbReference type="Pfam" id="PF12770">
    <property type="entry name" value="CHAT"/>
    <property type="match status" value="1"/>
</dbReference>
<dbReference type="Proteomes" id="UP000054010">
    <property type="component" value="Unassembled WGS sequence"/>
</dbReference>